<protein>
    <submittedName>
        <fullName evidence="4">Peptidase M12B domain-containing protein</fullName>
    </submittedName>
</protein>
<dbReference type="Pfam" id="PF01421">
    <property type="entry name" value="Reprolysin"/>
    <property type="match status" value="1"/>
</dbReference>
<evidence type="ECO:0000313" key="4">
    <source>
        <dbReference type="WBParaSite" id="maker-uti_cns_0009096-snap-gene-0.2-mRNA-1"/>
    </source>
</evidence>
<proteinExistence type="predicted"/>
<name>A0A1I8I1T5_9PLAT</name>
<organism evidence="3 4">
    <name type="scientific">Macrostomum lignano</name>
    <dbReference type="NCBI Taxonomy" id="282301"/>
    <lineage>
        <taxon>Eukaryota</taxon>
        <taxon>Metazoa</taxon>
        <taxon>Spiralia</taxon>
        <taxon>Lophotrochozoa</taxon>
        <taxon>Platyhelminthes</taxon>
        <taxon>Rhabditophora</taxon>
        <taxon>Macrostomorpha</taxon>
        <taxon>Macrostomida</taxon>
        <taxon>Macrostomidae</taxon>
        <taxon>Macrostomum</taxon>
    </lineage>
</organism>
<dbReference type="PROSITE" id="PS50215">
    <property type="entry name" value="ADAM_MEPRO"/>
    <property type="match status" value="1"/>
</dbReference>
<sequence length="373" mass="42222">EPTKNESSASQPPETFHFECRRWPLCVTSEQLGPDIATALLNPANAKLAFAPYTKSLSVSLYRTSEAEPLLFELEKARVLDISDKFQVRHWRVRSSIMVSGSMPHCYYTGRVKQHGRYQGSAYVDLCNKIMHGYFTYQGLEYVILPVLCTQCRPYKPYFVMRYGLADPRLNQNITRDPNVQIFYTSFTALSEPRIVPEQILDRLKLGWQPGQIPPKDFKLRLGIIVDHQLFSSLDRTMDRSQLLSGRLTNLMGKYFAPTRVAVSLLLVEVWNLEDQFPISSDIRATLHGLLNYSLAETARERDRTFDSLLLLSSQVFVANTEHLSVPDSVCTSRAVSVVQVTNLADELHVAKLMSLAVAEQFGMLAFPCASDS</sequence>
<dbReference type="WBParaSite" id="maker-uti_cns_0009096-snap-gene-0.2-mRNA-1">
    <property type="protein sequence ID" value="maker-uti_cns_0009096-snap-gene-0.2-mRNA-1"/>
    <property type="gene ID" value="maker-uti_cns_0009096-snap-gene-0.2"/>
</dbReference>
<evidence type="ECO:0000256" key="1">
    <source>
        <dbReference type="PROSITE-ProRule" id="PRU00276"/>
    </source>
</evidence>
<feature type="domain" description="Peptidase M12B" evidence="2">
    <location>
        <begin position="218"/>
        <end position="364"/>
    </location>
</feature>
<dbReference type="PANTHER" id="PTHR11905">
    <property type="entry name" value="ADAM A DISINTEGRIN AND METALLOPROTEASE DOMAIN"/>
    <property type="match status" value="1"/>
</dbReference>
<dbReference type="Gene3D" id="3.40.390.10">
    <property type="entry name" value="Collagenase (Catalytic Domain)"/>
    <property type="match status" value="1"/>
</dbReference>
<dbReference type="Proteomes" id="UP000095280">
    <property type="component" value="Unplaced"/>
</dbReference>
<dbReference type="AlphaFoldDB" id="A0A1I8I1T5"/>
<accession>A0A1I8I1T5</accession>
<dbReference type="GO" id="GO:0004222">
    <property type="term" value="F:metalloendopeptidase activity"/>
    <property type="evidence" value="ECO:0007669"/>
    <property type="project" value="InterPro"/>
</dbReference>
<dbReference type="InterPro" id="IPR024079">
    <property type="entry name" value="MetalloPept_cat_dom_sf"/>
</dbReference>
<reference evidence="4" key="1">
    <citation type="submission" date="2016-11" db="UniProtKB">
        <authorList>
            <consortium name="WormBaseParasite"/>
        </authorList>
    </citation>
    <scope>IDENTIFICATION</scope>
</reference>
<dbReference type="PANTHER" id="PTHR11905:SF159">
    <property type="entry name" value="ADAM METALLOPROTEASE"/>
    <property type="match status" value="1"/>
</dbReference>
<dbReference type="GO" id="GO:0006508">
    <property type="term" value="P:proteolysis"/>
    <property type="evidence" value="ECO:0007669"/>
    <property type="project" value="InterPro"/>
</dbReference>
<evidence type="ECO:0000313" key="3">
    <source>
        <dbReference type="Proteomes" id="UP000095280"/>
    </source>
</evidence>
<evidence type="ECO:0000259" key="2">
    <source>
        <dbReference type="PROSITE" id="PS50215"/>
    </source>
</evidence>
<comment type="caution">
    <text evidence="1">Lacks conserved residue(s) required for the propagation of feature annotation.</text>
</comment>
<keyword evidence="3" id="KW-1185">Reference proteome</keyword>
<dbReference type="SUPFAM" id="SSF55486">
    <property type="entry name" value="Metalloproteases ('zincins'), catalytic domain"/>
    <property type="match status" value="1"/>
</dbReference>
<dbReference type="InterPro" id="IPR001590">
    <property type="entry name" value="Peptidase_M12B"/>
</dbReference>